<dbReference type="Pfam" id="PF00270">
    <property type="entry name" value="DEAD"/>
    <property type="match status" value="1"/>
</dbReference>
<dbReference type="InterPro" id="IPR027417">
    <property type="entry name" value="P-loop_NTPase"/>
</dbReference>
<dbReference type="SUPFAM" id="SSF52540">
    <property type="entry name" value="P-loop containing nucleoside triphosphate hydrolases"/>
    <property type="match status" value="1"/>
</dbReference>
<dbReference type="InterPro" id="IPR011545">
    <property type="entry name" value="DEAD/DEAH_box_helicase_dom"/>
</dbReference>
<dbReference type="GO" id="GO:0005524">
    <property type="term" value="F:ATP binding"/>
    <property type="evidence" value="ECO:0007669"/>
    <property type="project" value="InterPro"/>
</dbReference>
<dbReference type="AlphaFoldDB" id="A0A0L0G3V6"/>
<accession>A0A0L0G3V6</accession>
<feature type="compositionally biased region" description="Basic residues" evidence="1">
    <location>
        <begin position="116"/>
        <end position="125"/>
    </location>
</feature>
<name>A0A0L0G3V6_9EUKA</name>
<evidence type="ECO:0000313" key="3">
    <source>
        <dbReference type="EMBL" id="KNC83539.1"/>
    </source>
</evidence>
<proteinExistence type="predicted"/>
<dbReference type="GO" id="GO:0043138">
    <property type="term" value="F:3'-5' DNA helicase activity"/>
    <property type="evidence" value="ECO:0007669"/>
    <property type="project" value="TreeGrafter"/>
</dbReference>
<dbReference type="GO" id="GO:0036297">
    <property type="term" value="P:interstrand cross-link repair"/>
    <property type="evidence" value="ECO:0007669"/>
    <property type="project" value="TreeGrafter"/>
</dbReference>
<keyword evidence="4" id="KW-1185">Reference proteome</keyword>
<dbReference type="PANTHER" id="PTHR47957">
    <property type="entry name" value="ATP-DEPENDENT HELICASE HRQ1"/>
    <property type="match status" value="1"/>
</dbReference>
<gene>
    <name evidence="3" type="ORF">SARC_04212</name>
</gene>
<evidence type="ECO:0000259" key="2">
    <source>
        <dbReference type="PROSITE" id="PS51192"/>
    </source>
</evidence>
<feature type="compositionally biased region" description="Basic residues" evidence="1">
    <location>
        <begin position="170"/>
        <end position="185"/>
    </location>
</feature>
<protein>
    <recommendedName>
        <fullName evidence="2">Helicase ATP-binding domain-containing protein</fullName>
    </recommendedName>
</protein>
<dbReference type="Proteomes" id="UP000054560">
    <property type="component" value="Unassembled WGS sequence"/>
</dbReference>
<dbReference type="EMBL" id="KQ241826">
    <property type="protein sequence ID" value="KNC83539.1"/>
    <property type="molecule type" value="Genomic_DNA"/>
</dbReference>
<dbReference type="eggNOG" id="KOG4150">
    <property type="taxonomic scope" value="Eukaryota"/>
</dbReference>
<evidence type="ECO:0000313" key="4">
    <source>
        <dbReference type="Proteomes" id="UP000054560"/>
    </source>
</evidence>
<feature type="domain" description="Helicase ATP-binding" evidence="2">
    <location>
        <begin position="515"/>
        <end position="634"/>
    </location>
</feature>
<reference evidence="3 4" key="1">
    <citation type="submission" date="2011-02" db="EMBL/GenBank/DDBJ databases">
        <title>The Genome Sequence of Sphaeroforma arctica JP610.</title>
        <authorList>
            <consortium name="The Broad Institute Genome Sequencing Platform"/>
            <person name="Russ C."/>
            <person name="Cuomo C."/>
            <person name="Young S.K."/>
            <person name="Zeng Q."/>
            <person name="Gargeya S."/>
            <person name="Alvarado L."/>
            <person name="Berlin A."/>
            <person name="Chapman S.B."/>
            <person name="Chen Z."/>
            <person name="Freedman E."/>
            <person name="Gellesch M."/>
            <person name="Goldberg J."/>
            <person name="Griggs A."/>
            <person name="Gujja S."/>
            <person name="Heilman E."/>
            <person name="Heiman D."/>
            <person name="Howarth C."/>
            <person name="Mehta T."/>
            <person name="Neiman D."/>
            <person name="Pearson M."/>
            <person name="Roberts A."/>
            <person name="Saif S."/>
            <person name="Shea T."/>
            <person name="Shenoy N."/>
            <person name="Sisk P."/>
            <person name="Stolte C."/>
            <person name="Sykes S."/>
            <person name="White J."/>
            <person name="Yandava C."/>
            <person name="Burger G."/>
            <person name="Gray M.W."/>
            <person name="Holland P.W.H."/>
            <person name="King N."/>
            <person name="Lang F.B.F."/>
            <person name="Roger A.J."/>
            <person name="Ruiz-Trillo I."/>
            <person name="Haas B."/>
            <person name="Nusbaum C."/>
            <person name="Birren B."/>
        </authorList>
    </citation>
    <scope>NUCLEOTIDE SEQUENCE [LARGE SCALE GENOMIC DNA]</scope>
    <source>
        <strain evidence="3 4">JP610</strain>
    </source>
</reference>
<feature type="region of interest" description="Disordered" evidence="1">
    <location>
        <begin position="61"/>
        <end position="214"/>
    </location>
</feature>
<dbReference type="OrthoDB" id="18781at2759"/>
<feature type="compositionally biased region" description="Polar residues" evidence="1">
    <location>
        <begin position="186"/>
        <end position="214"/>
    </location>
</feature>
<dbReference type="PROSITE" id="PS51192">
    <property type="entry name" value="HELICASE_ATP_BIND_1"/>
    <property type="match status" value="1"/>
</dbReference>
<dbReference type="GO" id="GO:0006289">
    <property type="term" value="P:nucleotide-excision repair"/>
    <property type="evidence" value="ECO:0007669"/>
    <property type="project" value="TreeGrafter"/>
</dbReference>
<feature type="region of interest" description="Disordered" evidence="1">
    <location>
        <begin position="1"/>
        <end position="40"/>
    </location>
</feature>
<evidence type="ECO:0000256" key="1">
    <source>
        <dbReference type="SAM" id="MobiDB-lite"/>
    </source>
</evidence>
<feature type="compositionally biased region" description="Polar residues" evidence="1">
    <location>
        <begin position="74"/>
        <end position="87"/>
    </location>
</feature>
<dbReference type="GO" id="GO:0005634">
    <property type="term" value="C:nucleus"/>
    <property type="evidence" value="ECO:0007669"/>
    <property type="project" value="TreeGrafter"/>
</dbReference>
<dbReference type="STRING" id="667725.A0A0L0G3V6"/>
<dbReference type="GO" id="GO:0003676">
    <property type="term" value="F:nucleic acid binding"/>
    <property type="evidence" value="ECO:0007669"/>
    <property type="project" value="InterPro"/>
</dbReference>
<dbReference type="Gene3D" id="3.40.50.300">
    <property type="entry name" value="P-loop containing nucleotide triphosphate hydrolases"/>
    <property type="match status" value="1"/>
</dbReference>
<sequence length="634" mass="69554">MENFDRPKRTTHACARVSLSKKTKIDEDSPDASRVPENSLEVDSQLICDQTDFNIIVIENKSTDESSGKGHGVPQSTARTQSRQQADQLHEGLVGSRSIRHTDASQQRDGGMPQSARKKGRPKGAKNKEKGRALKDATSIEVGTGMGVEDRDIDTSTCLPPVAVAGKGSASKRGRPKGTKNKNSKRGQTISTNTSTSKDTRVQHSTHASMATDEGTTVTVQRELPECMKRLAVLYQSIDLGCAFLRIGGRVLSFKNVMAVAAANCGITPTHVDLARLCAIAPKLIKVYHNAYELEDIFKLEAMKEPYRLDTRTEGQKRADETAALASEGFFREKGAAADDQGTSLPPPSVVRKSDSIIEMIGKGSKGRKMPTPRMLTDRRIAFELRVQLWLAKFGTLDDTATVYEEALFATVNYEHFESEPSTRSTTPPDCSREALDRNIFGDGDGETSAEFLAHLKSLPFYHGQIAHVEHIPARAAKFSETDIDEDPNIGWSVADAVKCVSKIERLYTHQAHAIAHSSAGNHVVLCTSTSSGKSLAYNIPVLQAIVDDPTTMALYLFPTKALAQDQQRALKKLTAHDTLCNRVKVATFDGDTDRETRSVVRESANIILSNPDMIHASILPYHDQWSHFLSRLK</sequence>
<dbReference type="InterPro" id="IPR014001">
    <property type="entry name" value="Helicase_ATP-bd"/>
</dbReference>
<feature type="compositionally biased region" description="Basic and acidic residues" evidence="1">
    <location>
        <begin position="126"/>
        <end position="135"/>
    </location>
</feature>
<dbReference type="RefSeq" id="XP_014157441.1">
    <property type="nucleotide sequence ID" value="XM_014301966.1"/>
</dbReference>
<dbReference type="PANTHER" id="PTHR47957:SF3">
    <property type="entry name" value="ATP-DEPENDENT HELICASE HRQ1"/>
    <property type="match status" value="1"/>
</dbReference>
<organism evidence="3 4">
    <name type="scientific">Sphaeroforma arctica JP610</name>
    <dbReference type="NCBI Taxonomy" id="667725"/>
    <lineage>
        <taxon>Eukaryota</taxon>
        <taxon>Ichthyosporea</taxon>
        <taxon>Ichthyophonida</taxon>
        <taxon>Sphaeroforma</taxon>
    </lineage>
</organism>
<dbReference type="GeneID" id="25904716"/>